<dbReference type="STRING" id="268505.A0A2A9PJ48"/>
<name>A0A2A9PJ48_OPHUN</name>
<proteinExistence type="predicted"/>
<protein>
    <recommendedName>
        <fullName evidence="4">Pentatricopeptide repeat protein</fullName>
    </recommendedName>
</protein>
<accession>A0A2A9PJ48</accession>
<evidence type="ECO:0000313" key="3">
    <source>
        <dbReference type="Proteomes" id="UP000037136"/>
    </source>
</evidence>
<comment type="caution">
    <text evidence="2">The sequence shown here is derived from an EMBL/GenBank/DDBJ whole genome shotgun (WGS) entry which is preliminary data.</text>
</comment>
<feature type="compositionally biased region" description="Gly residues" evidence="1">
    <location>
        <begin position="875"/>
        <end position="889"/>
    </location>
</feature>
<dbReference type="Proteomes" id="UP000037136">
    <property type="component" value="Unassembled WGS sequence"/>
</dbReference>
<evidence type="ECO:0008006" key="4">
    <source>
        <dbReference type="Google" id="ProtNLM"/>
    </source>
</evidence>
<gene>
    <name evidence="2" type="ORF">XA68_10253</name>
</gene>
<dbReference type="AlphaFoldDB" id="A0A2A9PJ48"/>
<organism evidence="2 3">
    <name type="scientific">Ophiocordyceps unilateralis</name>
    <name type="common">Zombie-ant fungus</name>
    <name type="synonym">Torrubia unilateralis</name>
    <dbReference type="NCBI Taxonomy" id="268505"/>
    <lineage>
        <taxon>Eukaryota</taxon>
        <taxon>Fungi</taxon>
        <taxon>Dikarya</taxon>
        <taxon>Ascomycota</taxon>
        <taxon>Pezizomycotina</taxon>
        <taxon>Sordariomycetes</taxon>
        <taxon>Hypocreomycetidae</taxon>
        <taxon>Hypocreales</taxon>
        <taxon>Ophiocordycipitaceae</taxon>
        <taxon>Ophiocordyceps</taxon>
    </lineage>
</organism>
<dbReference type="OrthoDB" id="185373at2759"/>
<reference evidence="2 3" key="2">
    <citation type="journal article" date="2017" name="Sci. Rep.">
        <title>Ant-infecting Ophiocordyceps genomes reveal a high diversity of potential behavioral manipulation genes and a possible major role for enterotoxins.</title>
        <authorList>
            <person name="de Bekker C."/>
            <person name="Ohm R.A."/>
            <person name="Evans H.C."/>
            <person name="Brachmann A."/>
            <person name="Hughes D.P."/>
        </authorList>
    </citation>
    <scope>NUCLEOTIDE SEQUENCE [LARGE SCALE GENOMIC DNA]</scope>
    <source>
        <strain evidence="2 3">SC16a</strain>
    </source>
</reference>
<keyword evidence="3" id="KW-1185">Reference proteome</keyword>
<feature type="region of interest" description="Disordered" evidence="1">
    <location>
        <begin position="825"/>
        <end position="889"/>
    </location>
</feature>
<feature type="compositionally biased region" description="Acidic residues" evidence="1">
    <location>
        <begin position="825"/>
        <end position="859"/>
    </location>
</feature>
<reference evidence="2 3" key="1">
    <citation type="journal article" date="2015" name="BMC Genomics">
        <title>Gene expression during zombie ant biting behavior reflects the complexity underlying fungal parasitic behavioral manipulation.</title>
        <authorList>
            <person name="de Bekker C."/>
            <person name="Ohm R.A."/>
            <person name="Loreto R.G."/>
            <person name="Sebastian A."/>
            <person name="Albert I."/>
            <person name="Merrow M."/>
            <person name="Brachmann A."/>
            <person name="Hughes D.P."/>
        </authorList>
    </citation>
    <scope>NUCLEOTIDE SEQUENCE [LARGE SCALE GENOMIC DNA]</scope>
    <source>
        <strain evidence="2 3">SC16a</strain>
    </source>
</reference>
<evidence type="ECO:0000256" key="1">
    <source>
        <dbReference type="SAM" id="MobiDB-lite"/>
    </source>
</evidence>
<evidence type="ECO:0000313" key="2">
    <source>
        <dbReference type="EMBL" id="PFH60846.1"/>
    </source>
</evidence>
<sequence>MALPRLAPSATSKAVIHALRGGLLATSCVFIIVAEERRRRLQTACSVVDNARRLHHVRECLAHECTPPNGRRRYSHAPLTSTTMDPDTIDTVQTALAPKRRAVFIRPPTSHLWAADRQLHLLQPLLKPHAVQRVEQRRTILSSSPAAEVEDDEDESAVQASDAIEAAQAFLRSNESTGLSAGQNYEDVIKGPSTAKFYQDAIDILVELKHHAEDAPSDRPSKPNESIRLAAAVLQKMATLGQPPRNSNSVIQRRGTKMLRLALQLKEDKAARSMIASLLSLCQRPLRVFNVIVESMEEGKSSKYMILALRLTTQQAYRRGRRVCGFVYNMLQQSRMSPSGLQGCKQLYRAMVSSGLFEWYHIGRDVQYNIRRLMVEFTDGKDIDGIVRSEMAAMKALAPDSLQVDIKIQKSLLVWESMTKQWPAAFGRIQELEDHVYSDSREFHHFVQQMIDLFVRLGPKEHLDPVVRSFVSRYGTPIKFQWVDAVIDSHASRREDHLVLSWLQFCTANGFFMNESICESFLAKCRKYWCFSAMETEALKRRLDRARQEYLKANNIKPLADCKVKGAKAPALFDKGMTTQAQKVNATRGLLPTLIARIDAGADPDAIISQALQMGLEIHDSLFNKAARALAAGGSLQAAADLCEAAARTRGQGHPLYNRYIFANLVFSYAGLERYQDLYRLLDDFQSKVQWWRGGNLVKSTLKHAMRVTAMRAADVGEGGWMETEHKAALDRLGEALDHVTRCRANNSGRKALADGMVAIVRASKGGEEDEGQAVLDEASEVAEMGEAAETGEADEAYEAEGMGEAEETGEVVVQSEAEELIVVEETGEVDEASEAGELIVVEETDEVDEATEAGETDDAESRSRPGDDDDADDGGGGGGGGGSGRKSG</sequence>
<dbReference type="EMBL" id="LAZP02000105">
    <property type="protein sequence ID" value="PFH60846.1"/>
    <property type="molecule type" value="Genomic_DNA"/>
</dbReference>